<accession>A0A1N6NZJ9</accession>
<dbReference type="CDD" id="cd06551">
    <property type="entry name" value="LPLAT"/>
    <property type="match status" value="1"/>
</dbReference>
<dbReference type="PANTHER" id="PTHR10434:SF11">
    <property type="entry name" value="1-ACYL-SN-GLYCEROL-3-PHOSPHATE ACYLTRANSFERASE"/>
    <property type="match status" value="1"/>
</dbReference>
<dbReference type="InterPro" id="IPR002123">
    <property type="entry name" value="Plipid/glycerol_acylTrfase"/>
</dbReference>
<dbReference type="EMBL" id="MWSK01000001">
    <property type="protein sequence ID" value="OXS80193.1"/>
    <property type="molecule type" value="Genomic_DNA"/>
</dbReference>
<keyword evidence="1 6" id="KW-0808">Transferase</keyword>
<dbReference type="GO" id="GO:0006654">
    <property type="term" value="P:phosphatidic acid biosynthetic process"/>
    <property type="evidence" value="ECO:0007669"/>
    <property type="project" value="TreeGrafter"/>
</dbReference>
<evidence type="ECO:0000313" key="6">
    <source>
        <dbReference type="EMBL" id="SIP97534.1"/>
    </source>
</evidence>
<evidence type="ECO:0000313" key="7">
    <source>
        <dbReference type="Proteomes" id="UP000186385"/>
    </source>
</evidence>
<dbReference type="RefSeq" id="WP_045849498.1">
    <property type="nucleotide sequence ID" value="NZ_FTLX01000001.1"/>
</dbReference>
<sequence>MFNGLFKRYIQFLLKKEFANVYIRSSKTAEGPKLYVPNHSSWWDALVIYYVNAAFLREDARGMMAEEGLKRFPFFKKIGAFPVGQSPKQQLAAIQTAARFLQENRSVWLFAQGEERFHTVRPLQFKTGAGFLKERVPSATLLPVAITYAFRHERKPDIFVWIGEPVHAEGDRKTVTRTLEEKVEEMLDDVTHQLEQETTAGFEPLLQGKKTIDQRVERRQP</sequence>
<gene>
    <name evidence="5" type="ORF">B1B05_01565</name>
    <name evidence="6" type="ORF">SAMN05443094_101330</name>
</gene>
<keyword evidence="2 6" id="KW-0012">Acyltransferase</keyword>
<feature type="compositionally biased region" description="Basic and acidic residues" evidence="3">
    <location>
        <begin position="210"/>
        <end position="221"/>
    </location>
</feature>
<dbReference type="SMART" id="SM00563">
    <property type="entry name" value="PlsC"/>
    <property type="match status" value="1"/>
</dbReference>
<evidence type="ECO:0000256" key="2">
    <source>
        <dbReference type="ARBA" id="ARBA00023315"/>
    </source>
</evidence>
<dbReference type="GO" id="GO:0005886">
    <property type="term" value="C:plasma membrane"/>
    <property type="evidence" value="ECO:0007669"/>
    <property type="project" value="TreeGrafter"/>
</dbReference>
<reference evidence="5" key="3">
    <citation type="submission" date="2017-03" db="EMBL/GenBank/DDBJ databases">
        <authorList>
            <person name="Dastager S.G."/>
            <person name="Neurgaonkar P.S."/>
            <person name="Dharne M.S."/>
        </authorList>
    </citation>
    <scope>NUCLEOTIDE SEQUENCE</scope>
    <source>
        <strain evidence="5">DSM 25145</strain>
    </source>
</reference>
<proteinExistence type="predicted"/>
<feature type="domain" description="Phospholipid/glycerol acyltransferase" evidence="4">
    <location>
        <begin position="33"/>
        <end position="149"/>
    </location>
</feature>
<name>A0A1N6NZJ9_9BACI</name>
<keyword evidence="8" id="KW-1185">Reference proteome</keyword>
<reference evidence="8" key="2">
    <citation type="submission" date="2017-03" db="EMBL/GenBank/DDBJ databases">
        <title>Bacillus sp. V-88(T) DSM27956, whole genome shotgun sequencing project.</title>
        <authorList>
            <person name="Dastager S.G."/>
            <person name="Neurgaonkar P.S."/>
            <person name="Dharne M.S."/>
        </authorList>
    </citation>
    <scope>NUCLEOTIDE SEQUENCE [LARGE SCALE GENOMIC DNA]</scope>
    <source>
        <strain evidence="8">DSM 25145</strain>
    </source>
</reference>
<dbReference type="EMBL" id="FTLX01000001">
    <property type="protein sequence ID" value="SIP97534.1"/>
    <property type="molecule type" value="Genomic_DNA"/>
</dbReference>
<dbReference type="SUPFAM" id="SSF69593">
    <property type="entry name" value="Glycerol-3-phosphate (1)-acyltransferase"/>
    <property type="match status" value="1"/>
</dbReference>
<dbReference type="PANTHER" id="PTHR10434">
    <property type="entry name" value="1-ACYL-SN-GLYCEROL-3-PHOSPHATE ACYLTRANSFERASE"/>
    <property type="match status" value="1"/>
</dbReference>
<protein>
    <submittedName>
        <fullName evidence="6">1-acyl-sn-glycerol-3-phosphate acyltransferases</fullName>
    </submittedName>
</protein>
<dbReference type="GO" id="GO:0003841">
    <property type="term" value="F:1-acylglycerol-3-phosphate O-acyltransferase activity"/>
    <property type="evidence" value="ECO:0007669"/>
    <property type="project" value="TreeGrafter"/>
</dbReference>
<evidence type="ECO:0000259" key="4">
    <source>
        <dbReference type="SMART" id="SM00563"/>
    </source>
</evidence>
<evidence type="ECO:0000313" key="5">
    <source>
        <dbReference type="EMBL" id="OXS80193.1"/>
    </source>
</evidence>
<dbReference type="AlphaFoldDB" id="A0A1N6NZJ9"/>
<evidence type="ECO:0000256" key="1">
    <source>
        <dbReference type="ARBA" id="ARBA00022679"/>
    </source>
</evidence>
<dbReference type="STRING" id="1017273.SAMN05443094_101330"/>
<dbReference type="Pfam" id="PF01553">
    <property type="entry name" value="Acyltransferase"/>
    <property type="match status" value="1"/>
</dbReference>
<reference evidence="6 7" key="1">
    <citation type="submission" date="2017-01" db="EMBL/GenBank/DDBJ databases">
        <authorList>
            <person name="Mah S.A."/>
            <person name="Swanson W.J."/>
            <person name="Moy G.W."/>
            <person name="Vacquier V.D."/>
        </authorList>
    </citation>
    <scope>NUCLEOTIDE SEQUENCE [LARGE SCALE GENOMIC DNA]</scope>
    <source>
        <strain evidence="6 7">NIO-1016</strain>
    </source>
</reference>
<dbReference type="Proteomes" id="UP000186385">
    <property type="component" value="Unassembled WGS sequence"/>
</dbReference>
<evidence type="ECO:0000313" key="8">
    <source>
        <dbReference type="Proteomes" id="UP000215545"/>
    </source>
</evidence>
<evidence type="ECO:0000256" key="3">
    <source>
        <dbReference type="SAM" id="MobiDB-lite"/>
    </source>
</evidence>
<organism evidence="6 7">
    <name type="scientific">Domibacillus enclensis</name>
    <dbReference type="NCBI Taxonomy" id="1017273"/>
    <lineage>
        <taxon>Bacteria</taxon>
        <taxon>Bacillati</taxon>
        <taxon>Bacillota</taxon>
        <taxon>Bacilli</taxon>
        <taxon>Bacillales</taxon>
        <taxon>Bacillaceae</taxon>
        <taxon>Domibacillus</taxon>
    </lineage>
</organism>
<dbReference type="Proteomes" id="UP000215545">
    <property type="component" value="Unassembled WGS sequence"/>
</dbReference>
<feature type="region of interest" description="Disordered" evidence="3">
    <location>
        <begin position="197"/>
        <end position="221"/>
    </location>
</feature>
<dbReference type="OrthoDB" id="152799at2"/>